<name>A0ABV4NSK3_9GAMM</name>
<dbReference type="RefSeq" id="WP_371844875.1">
    <property type="nucleotide sequence ID" value="NZ_JBGMEL010000027.1"/>
</dbReference>
<evidence type="ECO:0000313" key="1">
    <source>
        <dbReference type="EMBL" id="MFA0792488.1"/>
    </source>
</evidence>
<organism evidence="1 2">
    <name type="scientific">Microbulbifer echini</name>
    <dbReference type="NCBI Taxonomy" id="1529067"/>
    <lineage>
        <taxon>Bacteria</taxon>
        <taxon>Pseudomonadati</taxon>
        <taxon>Pseudomonadota</taxon>
        <taxon>Gammaproteobacteria</taxon>
        <taxon>Cellvibrionales</taxon>
        <taxon>Microbulbiferaceae</taxon>
        <taxon>Microbulbifer</taxon>
    </lineage>
</organism>
<proteinExistence type="predicted"/>
<dbReference type="PROSITE" id="PS51257">
    <property type="entry name" value="PROKAR_LIPOPROTEIN"/>
    <property type="match status" value="1"/>
</dbReference>
<dbReference type="Proteomes" id="UP001569414">
    <property type="component" value="Unassembled WGS sequence"/>
</dbReference>
<sequence>MKKPKYSVVGLLLAPALGGCTATSRSPMIISEYFAIEHFSSKQDILNKAKQVFLRDGFQIMSTDLEAEYISSTLGTGSLRQSRLIVVPPRAYIYRMSQRKISPYSVFLVAKLKFRWLKKILL</sequence>
<comment type="caution">
    <text evidence="1">The sequence shown here is derived from an EMBL/GenBank/DDBJ whole genome shotgun (WGS) entry which is preliminary data.</text>
</comment>
<evidence type="ECO:0000313" key="2">
    <source>
        <dbReference type="Proteomes" id="UP001569414"/>
    </source>
</evidence>
<gene>
    <name evidence="1" type="ORF">ACCI51_18270</name>
</gene>
<protein>
    <submittedName>
        <fullName evidence="1">Uncharacterized protein</fullName>
    </submittedName>
</protein>
<reference evidence="1 2" key="1">
    <citation type="submission" date="2024-08" db="EMBL/GenBank/DDBJ databases">
        <authorList>
            <person name="Ishaq N."/>
        </authorList>
    </citation>
    <scope>NUCLEOTIDE SEQUENCE [LARGE SCALE GENOMIC DNA]</scope>
    <source>
        <strain evidence="1 2">JCM 30400</strain>
    </source>
</reference>
<dbReference type="EMBL" id="JBGMEL010000027">
    <property type="protein sequence ID" value="MFA0792488.1"/>
    <property type="molecule type" value="Genomic_DNA"/>
</dbReference>
<accession>A0ABV4NSK3</accession>
<keyword evidence="2" id="KW-1185">Reference proteome</keyword>